<accession>A0A6C0F8Z9</accession>
<reference evidence="1" key="1">
    <citation type="journal article" date="2020" name="Nature">
        <title>Giant virus diversity and host interactions through global metagenomics.</title>
        <authorList>
            <person name="Schulz F."/>
            <person name="Roux S."/>
            <person name="Paez-Espino D."/>
            <person name="Jungbluth S."/>
            <person name="Walsh D.A."/>
            <person name="Denef V.J."/>
            <person name="McMahon K.D."/>
            <person name="Konstantinidis K.T."/>
            <person name="Eloe-Fadrosh E.A."/>
            <person name="Kyrpides N.C."/>
            <person name="Woyke T."/>
        </authorList>
    </citation>
    <scope>NUCLEOTIDE SEQUENCE</scope>
    <source>
        <strain evidence="1">GVMAG-S-ERX555931-87</strain>
    </source>
</reference>
<protein>
    <submittedName>
        <fullName evidence="1">Uncharacterized protein</fullName>
    </submittedName>
</protein>
<name>A0A6C0F8Z9_9ZZZZ</name>
<organism evidence="1">
    <name type="scientific">viral metagenome</name>
    <dbReference type="NCBI Taxonomy" id="1070528"/>
    <lineage>
        <taxon>unclassified sequences</taxon>
        <taxon>metagenomes</taxon>
        <taxon>organismal metagenomes</taxon>
    </lineage>
</organism>
<dbReference type="AlphaFoldDB" id="A0A6C0F8Z9"/>
<evidence type="ECO:0000313" key="1">
    <source>
        <dbReference type="EMBL" id="QHT36360.1"/>
    </source>
</evidence>
<proteinExistence type="predicted"/>
<dbReference type="EMBL" id="MN738741">
    <property type="protein sequence ID" value="QHT36360.1"/>
    <property type="molecule type" value="Genomic_DNA"/>
</dbReference>
<sequence length="545" mass="65611">MDYFSDPFHISILKNHILKDPLCDWYNIQGFLGNNDYIKDEDNHYKEFIIRESNNYREKLINQIKEKSGLKVVLNPSISDTVNLIKKNYPLILNGRLLLDRKMVVHCDIIIRYDYFKKIFPKIGNLPFHIYVNDNQYMLISISYSSINFKMDLKETYSEGVLMYKKCCLYAFQKTMEKILDYKPKCFILGKEYYYKKTQLPREEFIGFVLFDDKIKGKYRNSYKWILDLRDNYLDMNIIPKPTQIELYPNMNYKESNWEKEKYKLANTIKEITLVWNISYEERCDYLKKGIECWDDNVLLSHLKESKKRDIQERMIHMNKTNDILIYPRKTVSSNLTNILQGENNIYFDVESFLSFDEKYNFFDTKIKRKMPVLAIIGFIHNDNYYDYTIEKYTMEEELKLVKRFSEDLFRISDKKSLNVYHWGHAENNYMKYINDKYPSIIFPEIKLINILDYFRTEPIIVQGVFKFGLKSIGSALYKNNLIKTTWGEMDNGLDSMIQFKDICMKHDKKIPIKRYTEIKEIVEYNYIDCKVLKEIVELLRSIYV</sequence>